<comment type="caution">
    <text evidence="2">The sequence shown here is derived from an EMBL/GenBank/DDBJ whole genome shotgun (WGS) entry which is preliminary data.</text>
</comment>
<keyword evidence="4" id="KW-1185">Reference proteome</keyword>
<accession>A0AB38E2V4</accession>
<evidence type="ECO:0000313" key="4">
    <source>
        <dbReference type="Proteomes" id="UP000234181"/>
    </source>
</evidence>
<dbReference type="Proteomes" id="UP000234181">
    <property type="component" value="Unassembled WGS sequence"/>
</dbReference>
<gene>
    <name evidence="1" type="ORF">XAP6984_510001</name>
    <name evidence="2" type="ORF">XAP7430_480001</name>
</gene>
<sequence>MADQDGLFRVSLKHRGVSVFHRIKTPTNGVLEVLAAALAADAPPAVAIANRRDAQAWLRTVRYHPSALHLDLSSASRAFCRGQCGDHRSSCERTCVRQLFGGYGRIGVRLSASARRGGQGTFDCTRRPYSWRNAMMHVRFSLPAHACSPP</sequence>
<reference evidence="3 4" key="1">
    <citation type="submission" date="2017-10" db="EMBL/GenBank/DDBJ databases">
        <authorList>
            <person name="Regsiter A."/>
            <person name="William W."/>
        </authorList>
    </citation>
    <scope>NUCLEOTIDE SEQUENCE [LARGE SCALE GENOMIC DNA]</scope>
    <source>
        <strain evidence="1 4">CFBP6984</strain>
        <strain evidence="2 3">CFBP7430</strain>
    </source>
</reference>
<proteinExistence type="predicted"/>
<evidence type="ECO:0008006" key="5">
    <source>
        <dbReference type="Google" id="ProtNLM"/>
    </source>
</evidence>
<dbReference type="EMBL" id="OCYT01000108">
    <property type="protein sequence ID" value="SON83304.1"/>
    <property type="molecule type" value="Genomic_DNA"/>
</dbReference>
<organism evidence="2 3">
    <name type="scientific">Xanthomonas campestris pv. phaseoli</name>
    <dbReference type="NCBI Taxonomy" id="317013"/>
    <lineage>
        <taxon>Bacteria</taxon>
        <taxon>Pseudomonadati</taxon>
        <taxon>Pseudomonadota</taxon>
        <taxon>Gammaproteobacteria</taxon>
        <taxon>Lysobacterales</taxon>
        <taxon>Lysobacteraceae</taxon>
        <taxon>Xanthomonas</taxon>
    </lineage>
</organism>
<dbReference type="Proteomes" id="UP000234166">
    <property type="component" value="Unassembled WGS sequence"/>
</dbReference>
<evidence type="ECO:0000313" key="1">
    <source>
        <dbReference type="EMBL" id="SON83304.1"/>
    </source>
</evidence>
<protein>
    <recommendedName>
        <fullName evidence="5">Transposase</fullName>
    </recommendedName>
</protein>
<evidence type="ECO:0000313" key="3">
    <source>
        <dbReference type="Proteomes" id="UP000234166"/>
    </source>
</evidence>
<evidence type="ECO:0000313" key="2">
    <source>
        <dbReference type="EMBL" id="SON90431.1"/>
    </source>
</evidence>
<name>A0AB38E2V4_XANCH</name>
<dbReference type="AlphaFoldDB" id="A0AB38E2V4"/>
<dbReference type="EMBL" id="OCYS01000103">
    <property type="protein sequence ID" value="SON90431.1"/>
    <property type="molecule type" value="Genomic_DNA"/>
</dbReference>